<dbReference type="Proteomes" id="UP000722336">
    <property type="component" value="Unassembled WGS sequence"/>
</dbReference>
<keyword evidence="3" id="KW-0847">Vitamin C</keyword>
<dbReference type="PROSITE" id="PS51471">
    <property type="entry name" value="FE2OG_OXY"/>
    <property type="match status" value="1"/>
</dbReference>
<name>A0ABS6SFZ7_9SPHN</name>
<keyword evidence="5" id="KW-0560">Oxidoreductase</keyword>
<dbReference type="RefSeq" id="WP_218446003.1">
    <property type="nucleotide sequence ID" value="NZ_JAGSPA010000003.1"/>
</dbReference>
<dbReference type="InterPro" id="IPR051842">
    <property type="entry name" value="uS12_prolyl_hydroxylase"/>
</dbReference>
<evidence type="ECO:0000259" key="7">
    <source>
        <dbReference type="PROSITE" id="PS51471"/>
    </source>
</evidence>
<evidence type="ECO:0000256" key="5">
    <source>
        <dbReference type="ARBA" id="ARBA00023002"/>
    </source>
</evidence>
<comment type="cofactor">
    <cofactor evidence="1">
        <name>L-ascorbate</name>
        <dbReference type="ChEBI" id="CHEBI:38290"/>
    </cofactor>
</comment>
<keyword evidence="2" id="KW-0479">Metal-binding</keyword>
<evidence type="ECO:0000313" key="9">
    <source>
        <dbReference type="Proteomes" id="UP000722336"/>
    </source>
</evidence>
<evidence type="ECO:0000256" key="4">
    <source>
        <dbReference type="ARBA" id="ARBA00022964"/>
    </source>
</evidence>
<evidence type="ECO:0000313" key="8">
    <source>
        <dbReference type="EMBL" id="MBV7257175.1"/>
    </source>
</evidence>
<dbReference type="PANTHER" id="PTHR12117:SF0">
    <property type="entry name" value="PROLYL 3-HYDROXYLASE OGFOD1"/>
    <property type="match status" value="1"/>
</dbReference>
<evidence type="ECO:0000256" key="1">
    <source>
        <dbReference type="ARBA" id="ARBA00001961"/>
    </source>
</evidence>
<accession>A0ABS6SFZ7</accession>
<keyword evidence="6" id="KW-0408">Iron</keyword>
<feature type="domain" description="Fe2OG dioxygenase" evidence="7">
    <location>
        <begin position="137"/>
        <end position="235"/>
    </location>
</feature>
<gene>
    <name evidence="8" type="ORF">KCG44_10315</name>
</gene>
<dbReference type="PANTHER" id="PTHR12117">
    <property type="entry name" value="HISTONE ACETYLTRANSFERASE COMPLEX"/>
    <property type="match status" value="1"/>
</dbReference>
<dbReference type="InterPro" id="IPR039558">
    <property type="entry name" value="TPA1/OFD1_N"/>
</dbReference>
<evidence type="ECO:0000256" key="6">
    <source>
        <dbReference type="ARBA" id="ARBA00023004"/>
    </source>
</evidence>
<evidence type="ECO:0000256" key="3">
    <source>
        <dbReference type="ARBA" id="ARBA00022896"/>
    </source>
</evidence>
<dbReference type="SMART" id="SM00702">
    <property type="entry name" value="P4Hc"/>
    <property type="match status" value="1"/>
</dbReference>
<sequence length="247" mass="27768">MGEFKLGERSDMSALAADFSAKRYIQVPEILDAHAAKAAQKALWSLPWGLCFNEGEAVHQISPDALQRMPPETQRQMLARVHQGAARGFQFLYNFFPMLEAATRLGKEAPMAGFFAFINSAPFLKFVRNVTGNDDIQWADAQATLFQPGHFLTWHDDSKSKDRRVAAYVFGFTEDWGSDWGGYLNFFDERRDVTAAFRPKFNVLSLFAVPTPHAVGVVAPFAKGQRFSVTGWLRTDDPPAEIRVLMK</sequence>
<keyword evidence="9" id="KW-1185">Reference proteome</keyword>
<organism evidence="8 9">
    <name type="scientific">Pacificimonas pallii</name>
    <dbReference type="NCBI Taxonomy" id="2827236"/>
    <lineage>
        <taxon>Bacteria</taxon>
        <taxon>Pseudomonadati</taxon>
        <taxon>Pseudomonadota</taxon>
        <taxon>Alphaproteobacteria</taxon>
        <taxon>Sphingomonadales</taxon>
        <taxon>Sphingosinicellaceae</taxon>
        <taxon>Pacificimonas</taxon>
    </lineage>
</organism>
<evidence type="ECO:0000256" key="2">
    <source>
        <dbReference type="ARBA" id="ARBA00022723"/>
    </source>
</evidence>
<dbReference type="Pfam" id="PF13661">
    <property type="entry name" value="2OG-FeII_Oxy_4"/>
    <property type="match status" value="1"/>
</dbReference>
<dbReference type="InterPro" id="IPR005123">
    <property type="entry name" value="Oxoglu/Fe-dep_dioxygenase_dom"/>
</dbReference>
<protein>
    <submittedName>
        <fullName evidence="8">2OG-Fe(II) oxygenase</fullName>
    </submittedName>
</protein>
<keyword evidence="4" id="KW-0223">Dioxygenase</keyword>
<reference evidence="8 9" key="1">
    <citation type="submission" date="2021-04" db="EMBL/GenBank/DDBJ databases">
        <authorList>
            <person name="Pira H."/>
            <person name="Risdian C."/>
            <person name="Wink J."/>
        </authorList>
    </citation>
    <scope>NUCLEOTIDE SEQUENCE [LARGE SCALE GENOMIC DNA]</scope>
    <source>
        <strain evidence="8 9">WHA3</strain>
    </source>
</reference>
<proteinExistence type="predicted"/>
<comment type="caution">
    <text evidence="8">The sequence shown here is derived from an EMBL/GenBank/DDBJ whole genome shotgun (WGS) entry which is preliminary data.</text>
</comment>
<dbReference type="InterPro" id="IPR006620">
    <property type="entry name" value="Pro_4_hyd_alph"/>
</dbReference>
<dbReference type="EMBL" id="JAGSPA010000003">
    <property type="protein sequence ID" value="MBV7257175.1"/>
    <property type="molecule type" value="Genomic_DNA"/>
</dbReference>